<proteinExistence type="predicted"/>
<name>A0A2T4YUE6_9SPHN</name>
<dbReference type="AlphaFoldDB" id="A0A2T4YUE6"/>
<dbReference type="Proteomes" id="UP000240996">
    <property type="component" value="Unassembled WGS sequence"/>
</dbReference>
<keyword evidence="3" id="KW-1185">Reference proteome</keyword>
<dbReference type="RefSeq" id="WP_031396237.1">
    <property type="nucleotide sequence ID" value="NZ_CP098762.1"/>
</dbReference>
<gene>
    <name evidence="2" type="ORF">C8J24_0830</name>
</gene>
<dbReference type="EMBL" id="PZZN01000001">
    <property type="protein sequence ID" value="PTM47433.1"/>
    <property type="molecule type" value="Genomic_DNA"/>
</dbReference>
<organism evidence="2 3">
    <name type="scientific">Sphingomonas aerolata</name>
    <dbReference type="NCBI Taxonomy" id="185951"/>
    <lineage>
        <taxon>Bacteria</taxon>
        <taxon>Pseudomonadati</taxon>
        <taxon>Pseudomonadota</taxon>
        <taxon>Alphaproteobacteria</taxon>
        <taxon>Sphingomonadales</taxon>
        <taxon>Sphingomonadaceae</taxon>
        <taxon>Sphingomonas</taxon>
    </lineage>
</organism>
<evidence type="ECO:0000313" key="2">
    <source>
        <dbReference type="EMBL" id="PTM47433.1"/>
    </source>
</evidence>
<dbReference type="GeneID" id="93688493"/>
<accession>A0A2T4YUE6</accession>
<reference evidence="2 3" key="1">
    <citation type="submission" date="2018-04" db="EMBL/GenBank/DDBJ databases">
        <title>Genomic Encyclopedia of Type Strains, Phase III (KMG-III): the genomes of soil and plant-associated and newly described type strains.</title>
        <authorList>
            <person name="Whitman W."/>
        </authorList>
    </citation>
    <scope>NUCLEOTIDE SEQUENCE [LARGE SCALE GENOMIC DNA]</scope>
    <source>
        <strain evidence="2 3">NW12</strain>
    </source>
</reference>
<sequence>METIYDWLSVAVFAGLALLYLQRSMEDEPVDTVWHYLPPAIACALSNWLGNEGYAIPAVLVLAASVGYIIYVLRPSLPGR</sequence>
<evidence type="ECO:0000313" key="3">
    <source>
        <dbReference type="Proteomes" id="UP000240996"/>
    </source>
</evidence>
<dbReference type="NCBIfam" id="NF045607">
    <property type="entry name" value="exo_Victor_syst"/>
    <property type="match status" value="1"/>
</dbReference>
<comment type="caution">
    <text evidence="2">The sequence shown here is derived from an EMBL/GenBank/DDBJ whole genome shotgun (WGS) entry which is preliminary data.</text>
</comment>
<keyword evidence="1" id="KW-0472">Membrane</keyword>
<protein>
    <submittedName>
        <fullName evidence="2">Uncharacterized protein</fullName>
    </submittedName>
</protein>
<dbReference type="InterPro" id="IPR054655">
    <property type="entry name" value="XrtV-like"/>
</dbReference>
<keyword evidence="1" id="KW-1133">Transmembrane helix</keyword>
<feature type="transmembrane region" description="Helical" evidence="1">
    <location>
        <begin position="54"/>
        <end position="73"/>
    </location>
</feature>
<evidence type="ECO:0000256" key="1">
    <source>
        <dbReference type="SAM" id="Phobius"/>
    </source>
</evidence>
<keyword evidence="1" id="KW-0812">Transmembrane</keyword>